<dbReference type="Pfam" id="PF03308">
    <property type="entry name" value="MeaB"/>
    <property type="match status" value="1"/>
</dbReference>
<feature type="binding site" description="axial binding residue" evidence="10">
    <location>
        <position position="22"/>
    </location>
    <ligand>
        <name>adenosylcob(III)alamin</name>
        <dbReference type="ChEBI" id="CHEBI:18408"/>
    </ligand>
    <ligandPart>
        <name>Co</name>
        <dbReference type="ChEBI" id="CHEBI:27638"/>
    </ligandPart>
</feature>
<feature type="binding site" evidence="10">
    <location>
        <position position="748"/>
    </location>
    <ligand>
        <name>substrate</name>
    </ligand>
</feature>
<keyword evidence="5 10" id="KW-0378">Hydrolase</keyword>
<dbReference type="Gene3D" id="3.40.50.280">
    <property type="entry name" value="Cobalamin-binding domain"/>
    <property type="match status" value="1"/>
</dbReference>
<dbReference type="InterPro" id="IPR033669">
    <property type="entry name" value="IcmF"/>
</dbReference>
<dbReference type="HAMAP" id="MF_02050">
    <property type="entry name" value="IcmF"/>
    <property type="match status" value="1"/>
</dbReference>
<dbReference type="Gene3D" id="3.20.20.240">
    <property type="entry name" value="Methylmalonyl-CoA mutase"/>
    <property type="match status" value="1"/>
</dbReference>
<dbReference type="InterPro" id="IPR053439">
    <property type="entry name" value="IcmF/GTPase_domain"/>
</dbReference>
<dbReference type="GO" id="GO:0031419">
    <property type="term" value="F:cobalamin binding"/>
    <property type="evidence" value="ECO:0007669"/>
    <property type="project" value="UniProtKB-UniRule"/>
</dbReference>
<keyword evidence="9 10" id="KW-0170">Cobalt</keyword>
<feature type="binding site" evidence="10">
    <location>
        <position position="797"/>
    </location>
    <ligand>
        <name>substrate</name>
    </ligand>
</feature>
<evidence type="ECO:0000256" key="5">
    <source>
        <dbReference type="ARBA" id="ARBA00022801"/>
    </source>
</evidence>
<feature type="binding site" evidence="10">
    <location>
        <position position="230"/>
    </location>
    <ligand>
        <name>Mg(2+)</name>
        <dbReference type="ChEBI" id="CHEBI:18420"/>
        <label>2</label>
    </ligand>
</feature>
<dbReference type="GO" id="GO:0006637">
    <property type="term" value="P:acyl-CoA metabolic process"/>
    <property type="evidence" value="ECO:0007669"/>
    <property type="project" value="UniProtKB-UniRule"/>
</dbReference>
<dbReference type="Proteomes" id="UP000233766">
    <property type="component" value="Unassembled WGS sequence"/>
</dbReference>
<keyword evidence="13" id="KW-1185">Reference proteome</keyword>
<dbReference type="InterPro" id="IPR006098">
    <property type="entry name" value="MMCoA_mutase_a_cat"/>
</dbReference>
<dbReference type="SUPFAM" id="SSF52540">
    <property type="entry name" value="P-loop containing nucleoside triphosphate hydrolases"/>
    <property type="match status" value="1"/>
</dbReference>
<dbReference type="InterPro" id="IPR027417">
    <property type="entry name" value="P-loop_NTPase"/>
</dbReference>
<feature type="binding site" evidence="10">
    <location>
        <position position="243"/>
    </location>
    <ligand>
        <name>Mg(2+)</name>
        <dbReference type="ChEBI" id="CHEBI:18420"/>
        <label>2</label>
    </ligand>
</feature>
<keyword evidence="8 10" id="KW-0413">Isomerase</keyword>
<feature type="binding site" evidence="10">
    <location>
        <position position="949"/>
    </location>
    <ligand>
        <name>GTP</name>
        <dbReference type="ChEBI" id="CHEBI:37565"/>
    </ligand>
</feature>
<dbReference type="GO" id="GO:0004494">
    <property type="term" value="F:methylmalonyl-CoA mutase activity"/>
    <property type="evidence" value="ECO:0007669"/>
    <property type="project" value="InterPro"/>
</dbReference>
<dbReference type="InterPro" id="IPR016176">
    <property type="entry name" value="Cbl-dep_enz_cat"/>
</dbReference>
<comment type="cofactor">
    <cofactor evidence="10">
        <name>Mg(2+)</name>
        <dbReference type="ChEBI" id="CHEBI:18420"/>
    </cofactor>
</comment>
<evidence type="ECO:0000256" key="2">
    <source>
        <dbReference type="ARBA" id="ARBA00011870"/>
    </source>
</evidence>
<evidence type="ECO:0000256" key="10">
    <source>
        <dbReference type="HAMAP-Rule" id="MF_02050"/>
    </source>
</evidence>
<feature type="binding site" evidence="10">
    <location>
        <position position="291"/>
    </location>
    <ligand>
        <name>Mg(2+)</name>
        <dbReference type="ChEBI" id="CHEBI:18420"/>
        <label>2</label>
    </ligand>
</feature>
<evidence type="ECO:0000313" key="13">
    <source>
        <dbReference type="Proteomes" id="UP000233766"/>
    </source>
</evidence>
<dbReference type="EC" id="5.4.99.13" evidence="10"/>
<comment type="function">
    <text evidence="10">Catalyzes the reversible interconversion of isobutyryl-CoA and n-butyryl-CoA, using radical chemistry. Also exhibits GTPase activity, associated with its G-protein domain (MeaI) that functions as a chaperone that assists cofactor delivery and proper holo-enzyme assembly.</text>
</comment>
<feature type="binding site" evidence="10">
    <location>
        <position position="290"/>
    </location>
    <ligand>
        <name>Mg(2+)</name>
        <dbReference type="ChEBI" id="CHEBI:18420"/>
        <label>2</label>
    </ligand>
</feature>
<comment type="caution">
    <text evidence="12">The sequence shown here is derived from an EMBL/GenBank/DDBJ whole genome shotgun (WGS) entry which is preliminary data.</text>
</comment>
<dbReference type="InterPro" id="IPR006099">
    <property type="entry name" value="MeMalonylCoA_mutase_a/b_cat"/>
</dbReference>
<feature type="binding site" evidence="10">
    <location>
        <position position="832"/>
    </location>
    <ligand>
        <name>substrate</name>
    </ligand>
</feature>
<keyword evidence="7 10" id="KW-0143">Chaperone</keyword>
<evidence type="ECO:0000256" key="7">
    <source>
        <dbReference type="ARBA" id="ARBA00023186"/>
    </source>
</evidence>
<gene>
    <name evidence="10" type="primary">icmF</name>
    <name evidence="12" type="ORF">ATK86_1934</name>
</gene>
<feature type="binding site" evidence="10">
    <location>
        <position position="229"/>
    </location>
    <ligand>
        <name>Mg(2+)</name>
        <dbReference type="ChEBI" id="CHEBI:18420"/>
        <label>2</label>
    </ligand>
</feature>
<keyword evidence="10" id="KW-0511">Multifunctional enzyme</keyword>
<dbReference type="PANTHER" id="PTHR43087:SF1">
    <property type="entry name" value="LAO_AO TRANSPORT SYSTEM ATPASE"/>
    <property type="match status" value="1"/>
</dbReference>
<dbReference type="GO" id="GO:0005525">
    <property type="term" value="F:GTP binding"/>
    <property type="evidence" value="ECO:0007669"/>
    <property type="project" value="UniProtKB-UniRule"/>
</dbReference>
<sequence length="1069" mass="117077">MSLHVPVNPVRFVTSAALFDGHDAAINIMRRILQAQGAEVIHLGHNRSVCEIVDAVIEEDVQGVAVSSYQGGHIEFFEYLARSLREAGAGDVRIFGGGGGVIVAEEIERLAASGVRIFSPEDGQRLGLPGMINELIELCDVDPARTAPDLDALYTGDRNALARTITCLQQGALPASDRGAIVEAAATRRVPVLGITGTGGSGKSSLTDELVRRLRTDQQDKLRIAVLAVDPTRRRAGGALLGDRIRMNALDGDHVYFRSLATRGNHELPDDIDTMIAACRAAGHDLVILETPGIGQGDAGIVDHVDVALYVMTPEFGAASQLEKIDMLDYADVVAINKYERRGAADAVRDVARQLIRNRAEFGANPADMPVFGTSAATFDDDGVTALYQHLTGLLTEHGLKLEPGALPRVDTSVSTRFAQLVPPSRVRYLADIADTVRGYHAETQREVAAAQRIQRLALVHEELPDDTAVADLLTRARPALSAASTSALADWPTVAESYRGDEQVVRIRDRELRTPLRRESLSGTSIPRVALPRYTDDGELLRFLRAENLPGRFPFTAGVFPFKRENEDPARMFAGEGDPARTNRRFKVLSAHAEATRLSTAFDSVTLYGHDPAERPDIYGKVGTSGVSVATVEDMRTLFDGFDLGAPTTSVSMTINGPAPTILAFFLNTAIDQALQRFRDAEGREPTSAEAAEIRADTLSTVRGTVQADILKEDQGQNTCLFSTEFSLRMMADVQEWFVRNNVRNFYSVSISGYHIAEAGANPISQLAFTLANGFTYVETYLARGLAIDDFAPNLSFFFSNGMDPEYTVIGRVARRIWAIAMRDRYGAGERAQKLKYHVQTSGRSLHAQEMQFNDIRTTLQALIAVYDNCNSLHTNAFDEAVTTPTEDSVRRALAIQLIIAKEWGLAVNENPLQGSFIVDELTDLVEEAVLLEFERISERGGVLGAMETGYQRGRIQDESMRYEQRKHDGSLPIVGVNTFRGRADDTEHAPLELARGTEAERRSQLDRLHSFQADHAEEAHRALARLTEVAHTDGNIFDVLMDAARVCTLQQVTDAFFAVGGQYRRTV</sequence>
<comment type="caution">
    <text evidence="10">Lacks conserved residue(s) required for the propagation of feature annotation.</text>
</comment>
<dbReference type="AlphaFoldDB" id="A0A2N3V7J0"/>
<keyword evidence="10" id="KW-0460">Magnesium</keyword>
<evidence type="ECO:0000256" key="4">
    <source>
        <dbReference type="ARBA" id="ARBA00022741"/>
    </source>
</evidence>
<proteinExistence type="inferred from homology"/>
<dbReference type="InterPro" id="IPR006158">
    <property type="entry name" value="Cobalamin-bd"/>
</dbReference>
<comment type="domain">
    <text evidence="10">Is composed of four functional domains: the N-terminal 5'-deoxyadenosylcobalamin binding region that is homologous to the small subunit of ICM (IcmB), a middle P-loop GTPase domain (MeaI) that likely acts as a chaperone for ICM, a structured linker region involved in dimer formation, and a C-terminal part that is homologous to the large substrate-binding subunit of ICM (IcmA).</text>
</comment>
<dbReference type="Pfam" id="PF02310">
    <property type="entry name" value="B12-binding"/>
    <property type="match status" value="1"/>
</dbReference>
<evidence type="ECO:0000313" key="12">
    <source>
        <dbReference type="EMBL" id="PKV77584.1"/>
    </source>
</evidence>
<feature type="binding site" evidence="10">
    <location>
        <position position="246"/>
    </location>
    <ligand>
        <name>GTP</name>
        <dbReference type="ChEBI" id="CHEBI:37565"/>
    </ligand>
</feature>
<feature type="domain" description="B12-binding" evidence="11">
    <location>
        <begin position="9"/>
        <end position="146"/>
    </location>
</feature>
<keyword evidence="4 10" id="KW-0547">Nucleotide-binding</keyword>
<feature type="binding site" evidence="10">
    <location>
        <position position="563"/>
    </location>
    <ligand>
        <name>substrate</name>
    </ligand>
</feature>
<protein>
    <recommendedName>
        <fullName evidence="10">Fused isobutyryl-CoA mutase</fullName>
    </recommendedName>
    <domain>
        <recommendedName>
            <fullName evidence="10">Isobutyryl-CoA mutase</fullName>
            <shortName evidence="10">ICM</shortName>
            <ecNumber evidence="10">5.4.99.13</ecNumber>
        </recommendedName>
    </domain>
    <domain>
        <recommendedName>
            <fullName evidence="10">P-loop GTPase</fullName>
            <ecNumber evidence="10">3.6.5.-</ecNumber>
        </recommendedName>
        <alternativeName>
            <fullName evidence="10">G-protein chaperone</fullName>
        </alternativeName>
    </domain>
</protein>
<dbReference type="GO" id="GO:0034784">
    <property type="term" value="F:pivalyl-CoA mutase activity"/>
    <property type="evidence" value="ECO:0007669"/>
    <property type="project" value="InterPro"/>
</dbReference>
<comment type="catalytic activity">
    <reaction evidence="10">
        <text>2-methylpropanoyl-CoA = butanoyl-CoA</text>
        <dbReference type="Rhea" id="RHEA:13141"/>
        <dbReference type="ChEBI" id="CHEBI:57338"/>
        <dbReference type="ChEBI" id="CHEBI:57371"/>
        <dbReference type="EC" id="5.4.99.13"/>
    </reaction>
</comment>
<dbReference type="RefSeq" id="WP_101464213.1">
    <property type="nucleotide sequence ID" value="NZ_PJMW01000002.1"/>
</dbReference>
<feature type="binding site" evidence="10">
    <location>
        <position position="243"/>
    </location>
    <ligand>
        <name>Mg(2+)</name>
        <dbReference type="ChEBI" id="CHEBI:18420"/>
        <label>1</label>
        <note>catalytic</note>
    </ligand>
</feature>
<name>A0A2N3V7J0_9NOCA</name>
<dbReference type="GO" id="GO:0003924">
    <property type="term" value="F:GTPase activity"/>
    <property type="evidence" value="ECO:0007669"/>
    <property type="project" value="UniProtKB-UniRule"/>
</dbReference>
<feature type="binding site" evidence="10">
    <location>
        <position position="598"/>
    </location>
    <ligand>
        <name>substrate</name>
    </ligand>
</feature>
<evidence type="ECO:0000259" key="11">
    <source>
        <dbReference type="PROSITE" id="PS51332"/>
    </source>
</evidence>
<comment type="similarity">
    <text evidence="10">Belongs to the IcmF family.</text>
</comment>
<dbReference type="GO" id="GO:0047727">
    <property type="term" value="F:isobutyryl-CoA mutase activity"/>
    <property type="evidence" value="ECO:0007669"/>
    <property type="project" value="UniProtKB-UniRule"/>
</dbReference>
<dbReference type="Pfam" id="PF01642">
    <property type="entry name" value="MM_CoA_mutase"/>
    <property type="match status" value="2"/>
</dbReference>
<feature type="binding site" evidence="10">
    <location>
        <position position="290"/>
    </location>
    <ligand>
        <name>Mg(2+)</name>
        <dbReference type="ChEBI" id="CHEBI:18420"/>
        <label>1</label>
        <note>catalytic</note>
    </ligand>
</feature>
<comment type="subunit">
    <text evidence="2">Heterodimer of an alpha and a beta chain.</text>
</comment>
<evidence type="ECO:0000256" key="1">
    <source>
        <dbReference type="ARBA" id="ARBA00001922"/>
    </source>
</evidence>
<feature type="binding site" evidence="10">
    <location>
        <position position="704"/>
    </location>
    <ligand>
        <name>substrate</name>
    </ligand>
</feature>
<dbReference type="OrthoDB" id="9762378at2"/>
<evidence type="ECO:0000256" key="8">
    <source>
        <dbReference type="ARBA" id="ARBA00023235"/>
    </source>
</evidence>
<dbReference type="EC" id="3.6.5.-" evidence="10"/>
<feature type="binding site" evidence="10">
    <location>
        <position position="204"/>
    </location>
    <ligand>
        <name>Mg(2+)</name>
        <dbReference type="ChEBI" id="CHEBI:18420"/>
        <label>1</label>
        <note>catalytic</note>
    </ligand>
</feature>
<dbReference type="InterPro" id="IPR052040">
    <property type="entry name" value="GTPase/Isobutyryl-CoA_mutase"/>
</dbReference>
<feature type="binding site" evidence="10">
    <location>
        <begin position="337"/>
        <end position="340"/>
    </location>
    <ligand>
        <name>GTP</name>
        <dbReference type="ChEBI" id="CHEBI:37565"/>
    </ligand>
</feature>
<feature type="binding site" evidence="10">
    <location>
        <begin position="200"/>
        <end position="205"/>
    </location>
    <ligand>
        <name>GTP</name>
        <dbReference type="ChEBI" id="CHEBI:37565"/>
    </ligand>
</feature>
<dbReference type="NCBIfam" id="NF045497">
    <property type="entry name" value="IsobCoAmut_IcmF"/>
    <property type="match status" value="1"/>
</dbReference>
<dbReference type="InterPro" id="IPR036724">
    <property type="entry name" value="Cobalamin-bd_sf"/>
</dbReference>
<keyword evidence="10" id="KW-0479">Metal-binding</keyword>
<comment type="subunit">
    <text evidence="10">Homodimer.</text>
</comment>
<keyword evidence="6 10" id="KW-0342">GTP-binding</keyword>
<evidence type="ECO:0000256" key="3">
    <source>
        <dbReference type="ARBA" id="ARBA00022628"/>
    </source>
</evidence>
<accession>A0A2N3V7J0</accession>
<evidence type="ECO:0000256" key="9">
    <source>
        <dbReference type="ARBA" id="ARBA00023285"/>
    </source>
</evidence>
<feature type="binding site" evidence="10">
    <location>
        <position position="837"/>
    </location>
    <ligand>
        <name>substrate</name>
    </ligand>
</feature>
<comment type="catalytic activity">
    <reaction evidence="10">
        <text>GTP + H2O = GDP + phosphate + H(+)</text>
        <dbReference type="Rhea" id="RHEA:19669"/>
        <dbReference type="ChEBI" id="CHEBI:15377"/>
        <dbReference type="ChEBI" id="CHEBI:15378"/>
        <dbReference type="ChEBI" id="CHEBI:37565"/>
        <dbReference type="ChEBI" id="CHEBI:43474"/>
        <dbReference type="ChEBI" id="CHEBI:58189"/>
    </reaction>
</comment>
<reference evidence="12 13" key="1">
    <citation type="submission" date="2017-12" db="EMBL/GenBank/DDBJ databases">
        <title>Sequencing the genomes of 1000 Actinobacteria strains.</title>
        <authorList>
            <person name="Klenk H.-P."/>
        </authorList>
    </citation>
    <scope>NUCLEOTIDE SEQUENCE [LARGE SCALE GENOMIC DNA]</scope>
    <source>
        <strain evidence="12 13">DSM 44489</strain>
    </source>
</reference>
<dbReference type="NCBIfam" id="TIGR00641">
    <property type="entry name" value="acid_CoA_mut_N"/>
    <property type="match status" value="1"/>
</dbReference>
<evidence type="ECO:0000256" key="6">
    <source>
        <dbReference type="ARBA" id="ARBA00023134"/>
    </source>
</evidence>
<comment type="cofactor">
    <cofactor evidence="1 10">
        <name>adenosylcob(III)alamin</name>
        <dbReference type="ChEBI" id="CHEBI:18408"/>
    </cofactor>
</comment>
<keyword evidence="3 10" id="KW-0846">Cobalamin</keyword>
<dbReference type="SUPFAM" id="SSF52242">
    <property type="entry name" value="Cobalamin (vitamin B12)-binding domain"/>
    <property type="match status" value="1"/>
</dbReference>
<organism evidence="12 13">
    <name type="scientific">Nocardia fluminea</name>
    <dbReference type="NCBI Taxonomy" id="134984"/>
    <lineage>
        <taxon>Bacteria</taxon>
        <taxon>Bacillati</taxon>
        <taxon>Actinomycetota</taxon>
        <taxon>Actinomycetes</taxon>
        <taxon>Mycobacteriales</taxon>
        <taxon>Nocardiaceae</taxon>
        <taxon>Nocardia</taxon>
    </lineage>
</organism>
<dbReference type="SUPFAM" id="SSF51703">
    <property type="entry name" value="Cobalamin (vitamin B12)-dependent enzymes"/>
    <property type="match status" value="1"/>
</dbReference>
<dbReference type="GO" id="GO:0000287">
    <property type="term" value="F:magnesium ion binding"/>
    <property type="evidence" value="ECO:0007669"/>
    <property type="project" value="UniProtKB-UniRule"/>
</dbReference>
<dbReference type="Gene3D" id="3.40.50.300">
    <property type="entry name" value="P-loop containing nucleotide triphosphate hydrolases"/>
    <property type="match status" value="1"/>
</dbReference>
<dbReference type="EMBL" id="PJMW01000002">
    <property type="protein sequence ID" value="PKV77584.1"/>
    <property type="molecule type" value="Genomic_DNA"/>
</dbReference>
<dbReference type="PANTHER" id="PTHR43087">
    <property type="entry name" value="LYSINE/ARGININE/ORNITHINE TRANSPORT SYSTEM KINASE"/>
    <property type="match status" value="1"/>
</dbReference>
<dbReference type="PROSITE" id="PS51332">
    <property type="entry name" value="B12_BINDING"/>
    <property type="match status" value="1"/>
</dbReference>